<organism>
    <name type="scientific">Saccharolobus islandicus LAL14/1</name>
    <dbReference type="NCBI Taxonomy" id="1241935"/>
    <lineage>
        <taxon>Archaea</taxon>
        <taxon>Thermoproteota</taxon>
        <taxon>Thermoprotei</taxon>
        <taxon>Sulfolobales</taxon>
        <taxon>Sulfolobaceae</taxon>
        <taxon>Saccharolobus</taxon>
    </lineage>
</organism>
<evidence type="ECO:0000313" key="1">
    <source>
        <dbReference type="EMBL" id="AGJ62336.1"/>
    </source>
</evidence>
<dbReference type="GeneID" id="58788924"/>
<dbReference type="KEGG" id="sic:SiL_0882"/>
<accession>M9UCR6</accession>
<gene>
    <name evidence="1" type="ORF">SiL_0882</name>
</gene>
<dbReference type="AlphaFoldDB" id="M9UCR6"/>
<dbReference type="HOGENOM" id="CLU_3163296_0_0_2"/>
<proteinExistence type="predicted"/>
<sequence length="47" mass="5496">MKIILIDTVIWKSLVEIIYRNRQVSVDVIKSLINEIEKIVRGDEKLA</sequence>
<protein>
    <submittedName>
        <fullName evidence="1">Uncharacterized protein</fullName>
    </submittedName>
</protein>
<dbReference type="Proteomes" id="UP000013006">
    <property type="component" value="Chromosome"/>
</dbReference>
<dbReference type="RefSeq" id="WP_015581053.1">
    <property type="nucleotide sequence ID" value="NC_021058.1"/>
</dbReference>
<evidence type="ECO:0000313" key="2">
    <source>
        <dbReference type="Proteomes" id="UP000013006"/>
    </source>
</evidence>
<name>M9UCR6_SACIS</name>
<reference evidence="1 2" key="1">
    <citation type="journal article" date="2013" name="Open Biol.">
        <title>Genomics and genetics of Sulfolobus islandicus LAL14/1, a model hyperthermophilic archaeon.</title>
        <authorList>
            <person name="Jaubert C."/>
            <person name="Danioux C."/>
            <person name="Oberto J."/>
            <person name="Cortez D."/>
            <person name="Bize A."/>
            <person name="Krupovic M."/>
            <person name="She Q."/>
            <person name="Forterre P."/>
            <person name="Prangishvili D."/>
            <person name="Sezonov G."/>
        </authorList>
    </citation>
    <scope>NUCLEOTIDE SEQUENCE [LARGE SCALE GENOMIC DNA]</scope>
    <source>
        <strain evidence="1">LAL14/1</strain>
    </source>
</reference>
<dbReference type="EMBL" id="CP003928">
    <property type="protein sequence ID" value="AGJ62336.1"/>
    <property type="molecule type" value="Genomic_DNA"/>
</dbReference>